<evidence type="ECO:0000259" key="7">
    <source>
        <dbReference type="Pfam" id="PF12931"/>
    </source>
</evidence>
<feature type="compositionally biased region" description="Polar residues" evidence="6">
    <location>
        <begin position="1372"/>
        <end position="1383"/>
    </location>
</feature>
<feature type="compositionally biased region" description="Pro residues" evidence="6">
    <location>
        <begin position="416"/>
        <end position="432"/>
    </location>
</feature>
<feature type="region of interest" description="Disordered" evidence="6">
    <location>
        <begin position="365"/>
        <end position="476"/>
    </location>
</feature>
<feature type="compositionally biased region" description="Polar residues" evidence="6">
    <location>
        <begin position="831"/>
        <end position="848"/>
    </location>
</feature>
<dbReference type="PANTHER" id="PTHR13402">
    <property type="entry name" value="RGPR-RELATED"/>
    <property type="match status" value="1"/>
</dbReference>
<feature type="region of interest" description="Disordered" evidence="6">
    <location>
        <begin position="184"/>
        <end position="216"/>
    </location>
</feature>
<keyword evidence="5" id="KW-0931">ER-Golgi transport</keyword>
<feature type="region of interest" description="Disordered" evidence="6">
    <location>
        <begin position="1802"/>
        <end position="1845"/>
    </location>
</feature>
<feature type="region of interest" description="Disordered" evidence="6">
    <location>
        <begin position="1042"/>
        <end position="1086"/>
    </location>
</feature>
<feature type="compositionally biased region" description="Basic and acidic residues" evidence="6">
    <location>
        <begin position="711"/>
        <end position="723"/>
    </location>
</feature>
<feature type="compositionally biased region" description="Basic and acidic residues" evidence="6">
    <location>
        <begin position="1046"/>
        <end position="1055"/>
    </location>
</feature>
<comment type="caution">
    <text evidence="8">The sequence shown here is derived from an EMBL/GenBank/DDBJ whole genome shotgun (WGS) entry which is preliminary data.</text>
</comment>
<feature type="region of interest" description="Disordered" evidence="6">
    <location>
        <begin position="1878"/>
        <end position="1936"/>
    </location>
</feature>
<comment type="subcellular location">
    <subcellularLocation>
        <location evidence="1">Endoplasmic reticulum</location>
    </subcellularLocation>
</comment>
<dbReference type="GO" id="GO:0007030">
    <property type="term" value="P:Golgi organization"/>
    <property type="evidence" value="ECO:0007669"/>
    <property type="project" value="TreeGrafter"/>
</dbReference>
<dbReference type="GO" id="GO:0012507">
    <property type="term" value="C:ER to Golgi transport vesicle membrane"/>
    <property type="evidence" value="ECO:0007669"/>
    <property type="project" value="TreeGrafter"/>
</dbReference>
<feature type="compositionally biased region" description="Polar residues" evidence="6">
    <location>
        <begin position="744"/>
        <end position="754"/>
    </location>
</feature>
<feature type="compositionally biased region" description="Polar residues" evidence="6">
    <location>
        <begin position="600"/>
        <end position="611"/>
    </location>
</feature>
<feature type="compositionally biased region" description="Pro residues" evidence="6">
    <location>
        <begin position="1894"/>
        <end position="1913"/>
    </location>
</feature>
<feature type="compositionally biased region" description="Gly residues" evidence="6">
    <location>
        <begin position="1638"/>
        <end position="1651"/>
    </location>
</feature>
<feature type="domain" description="Sec16 Sec23-binding" evidence="7">
    <location>
        <begin position="1396"/>
        <end position="1441"/>
    </location>
</feature>
<comment type="similarity">
    <text evidence="2">Belongs to the SEC16 family.</text>
</comment>
<dbReference type="EMBL" id="NWSH01000539">
    <property type="protein sequence ID" value="PCG75782.1"/>
    <property type="molecule type" value="Genomic_DNA"/>
</dbReference>
<evidence type="ECO:0000256" key="6">
    <source>
        <dbReference type="SAM" id="MobiDB-lite"/>
    </source>
</evidence>
<dbReference type="GO" id="GO:0016192">
    <property type="term" value="P:vesicle-mediated transport"/>
    <property type="evidence" value="ECO:0007669"/>
    <property type="project" value="UniProtKB-KW"/>
</dbReference>
<feature type="region of interest" description="Disordered" evidence="6">
    <location>
        <begin position="277"/>
        <end position="320"/>
    </location>
</feature>
<accession>A0A2A4JWL4</accession>
<keyword evidence="4" id="KW-0256">Endoplasmic reticulum</keyword>
<feature type="compositionally biased region" description="Polar residues" evidence="6">
    <location>
        <begin position="698"/>
        <end position="709"/>
    </location>
</feature>
<feature type="compositionally biased region" description="Polar residues" evidence="6">
    <location>
        <begin position="626"/>
        <end position="640"/>
    </location>
</feature>
<feature type="compositionally biased region" description="Polar residues" evidence="6">
    <location>
        <begin position="663"/>
        <end position="673"/>
    </location>
</feature>
<feature type="compositionally biased region" description="Low complexity" evidence="6">
    <location>
        <begin position="433"/>
        <end position="452"/>
    </location>
</feature>
<feature type="region of interest" description="Disordered" evidence="6">
    <location>
        <begin position="1"/>
        <end position="108"/>
    </location>
</feature>
<feature type="compositionally biased region" description="Basic and acidic residues" evidence="6">
    <location>
        <begin position="870"/>
        <end position="940"/>
    </location>
</feature>
<evidence type="ECO:0000313" key="8">
    <source>
        <dbReference type="EMBL" id="PCG75782.1"/>
    </source>
</evidence>
<feature type="compositionally biased region" description="Polar residues" evidence="6">
    <location>
        <begin position="567"/>
        <end position="587"/>
    </location>
</feature>
<feature type="compositionally biased region" description="Basic and acidic residues" evidence="6">
    <location>
        <begin position="818"/>
        <end position="830"/>
    </location>
</feature>
<gene>
    <name evidence="8" type="ORF">B5V51_10963</name>
</gene>
<feature type="compositionally biased region" description="Pro residues" evidence="6">
    <location>
        <begin position="1830"/>
        <end position="1845"/>
    </location>
</feature>
<feature type="region of interest" description="Disordered" evidence="6">
    <location>
        <begin position="1333"/>
        <end position="1389"/>
    </location>
</feature>
<feature type="compositionally biased region" description="Polar residues" evidence="6">
    <location>
        <begin position="277"/>
        <end position="295"/>
    </location>
</feature>
<protein>
    <recommendedName>
        <fullName evidence="7">Sec16 Sec23-binding domain-containing protein</fullName>
    </recommendedName>
</protein>
<feature type="region of interest" description="Disordered" evidence="6">
    <location>
        <begin position="808"/>
        <end position="1029"/>
    </location>
</feature>
<dbReference type="PANTHER" id="PTHR13402:SF6">
    <property type="entry name" value="SECRETORY 16, ISOFORM I"/>
    <property type="match status" value="1"/>
</dbReference>
<evidence type="ECO:0000256" key="5">
    <source>
        <dbReference type="ARBA" id="ARBA00022892"/>
    </source>
</evidence>
<feature type="region of interest" description="Disordered" evidence="6">
    <location>
        <begin position="1603"/>
        <end position="1669"/>
    </location>
</feature>
<dbReference type="GO" id="GO:0070973">
    <property type="term" value="P:protein localization to endoplasmic reticulum exit site"/>
    <property type="evidence" value="ECO:0007669"/>
    <property type="project" value="TreeGrafter"/>
</dbReference>
<feature type="compositionally biased region" description="Basic and acidic residues" evidence="6">
    <location>
        <begin position="980"/>
        <end position="1029"/>
    </location>
</feature>
<sequence>MSWMKRAQGGAAPPPGSERQAYAAPQAQPFGNQQNMYSNFQGGTTGSAPPQQFWQMPPQQQQQPQYNQQFGQVYQQQDYPANANQFYQPNPNQFNQTYTNQGNTQQQSYQQNYYQNQGAQQQNFQQNKANADSWEDNWDWGWEESAKQAQKASQHAAQQPNAPQQQVFNNANVIAESFASTDSWNWSMDDKKEPKETPTVPHMNENKEPTLAEPKPAVENNAVPGNNMPVSTSSTLAQPAEEVRTLNDREVVKERLPNLALGKRFHLDNLTPQWSIESQMSQESSDGPHTQSEGTYRSENQSRNSSKSSPGLNTDNSNFNYSQAALDEGYSQNSEWSRPSDEPTLADSIQTNSLQEIHEELSGPMQDMSLNNHENPSKDKLHPMNEVVPRTSQEHLPTQPPAFSPPNFLAPVPSSVHPPPLSTSMPPPPPVSSVPLPVTSSTALSAPPSSSAIPPPNIPPSATNQNPFKMNAGPFSHKTIAKVSTSAPTVQAFPPPMPSTNLTSPAVVSKVSQNNRVPLGFEANLETTPDNSERPDQLQVSAFRPMAVSQQVPDNMEVAPRNDRNEYLQTAHLSSSDYGENTDFSTSAPPPGLRRMVVGQQESEYNQNLNISGDEPPPGLARMVPGQQTEAENAYNQSADNYLDRHIDGQPTDSGARPYRQADGQQTPDNYTQPAPARGAERRPIGLDRMVPGEPSNDDYSQYQGSNYAANEHRVVTGLDHDFSMPSDSGPPDVREQNVDGSDYTEQSARNPQRNIIGARESSNDASPDFNAPPDEQQREVTMEGENLQDLSIISSTELTYSREQVLDGADITLTDIPADRKTDLSDSIDHPTTSSRRQSLNRVNSSGEDSERDRAFKSSPRRDKHKSTRDRDQKRDRDRDRERDRERDKEGRYSRGDRKYEADRRSVRDERRDRDGYARDRRDRDRDDRRDRDDSPDTRRARRAARAHRYETEDTDYYSDRERDRRRHREGSYTSSKPPRPDDKERRYGDERDRSKRYHTIERDRRYDEERSRRSGRRSERHRERYERGERAYRDIDPARLYGLRAKDDPRRGEFSSPSRPDSREAAVTDDDAADARRRGERRARRTAEPFYDEYGAYADPYLAQRQQYAYYEQLRLRDPAAYMLVYKQLLAGRAPPAPPAPYDAFGAELAGAAYEARRDERASLHSGRSSAGLKGNDTDLNTDMSLNLHLEESTVRSERMTPFRYSTAHIKGSVASRDVVVVRAAYPVDGAPATVHVLSLAAALAHLPAAQDFAAFPGPLLKGVTHKKSVIDYCEMRVRNAEKEGARDVTGYVLMWDLLALMLRQNGVVVGTDIAELLMKNVREYEYKVPAAKSRNESRRGSSVSGEGRDGREEELRSSSPDQPSLSMSENLNQESSSSPGQAAAEERAALDRLRDLLLCGNRQDAIEWAVSTRLWGHALQLSAHAPRRVRASVAARFLPRCPRADPLTRCTPRWRARRRRRPRPTAPARRMLLANPTRPSRTGARCWRWATRWRRARPTARSCCYVAAGLPLARHPLAPAVGRRRAPRRAWAAAGRPARRHASTCSRTNKAALRHGGVRVRALAQTRKTLVITELQPYKFVLAAGCLDVGQYERRAGLHGGVRRAPSPARPPPSRPRCLPAGRAGRQAEVPRPGVGRGGRAGGGGQRGGVARHSTGSATSRAPPAKPTSCPYWSLYRAPAVPGWRAGGRGAAEYAPYYPAPAPEDSQPEEWASSRRAVREYEPEPYPYAEFVVFTINFNNSSRSDICFQSQYNISRVSRAIVFVSRPSYPLYAQMRIAGRATVRAVLYELCGAAVQPAPRRARPAPPAARPPAHRAPRPATARVAPHPAPRTSPSCAPPPRPALRRACCSRPALGAEPGRAGPAGPGGRVVAATVERWRGGERAARGYKPLPAPRRAPRPPRPQPAPPAHRAPRRPRARGAPPRAAGRARARALPRPRCAAACCSRPALAPSRGRAGPAGPGGRVVAATVERWRGGERAARGYKRWCSAARTHRRAGGPGRALARPADLRATIERSLDRFEAMLARRPARTFAIDAPTAPGARAPRPRATGTPILADLRATIERSLDRFEAMLARRPARTFAIDAPTAPGAPGPAAPRDWDAKYYVAGPKTYDIDEPVDYM</sequence>
<feature type="compositionally biased region" description="Polar residues" evidence="6">
    <location>
        <begin position="29"/>
        <end position="48"/>
    </location>
</feature>
<feature type="compositionally biased region" description="Basic and acidic residues" evidence="6">
    <location>
        <begin position="1879"/>
        <end position="1888"/>
    </location>
</feature>
<feature type="compositionally biased region" description="Basic and acidic residues" evidence="6">
    <location>
        <begin position="1349"/>
        <end position="1359"/>
    </location>
</feature>
<feature type="region of interest" description="Disordered" evidence="6">
    <location>
        <begin position="545"/>
        <end position="789"/>
    </location>
</feature>
<evidence type="ECO:0000256" key="3">
    <source>
        <dbReference type="ARBA" id="ARBA00022448"/>
    </source>
</evidence>
<evidence type="ECO:0000256" key="4">
    <source>
        <dbReference type="ARBA" id="ARBA00022824"/>
    </source>
</evidence>
<dbReference type="Gene3D" id="1.25.40.1030">
    <property type="match status" value="1"/>
</dbReference>
<feature type="compositionally biased region" description="Basic and acidic residues" evidence="6">
    <location>
        <begin position="949"/>
        <end position="964"/>
    </location>
</feature>
<reference evidence="8" key="1">
    <citation type="submission" date="2017-09" db="EMBL/GenBank/DDBJ databases">
        <title>Contemporary evolution of a Lepidopteran species, Heliothis virescens, in response to modern agricultural practices.</title>
        <authorList>
            <person name="Fritz M.L."/>
            <person name="Deyonke A.M."/>
            <person name="Papanicolaou A."/>
            <person name="Micinski S."/>
            <person name="Westbrook J."/>
            <person name="Gould F."/>
        </authorList>
    </citation>
    <scope>NUCLEOTIDE SEQUENCE [LARGE SCALE GENOMIC DNA]</scope>
    <source>
        <strain evidence="8">HvINT-</strain>
        <tissue evidence="8">Whole body</tissue>
    </source>
</reference>
<feature type="compositionally biased region" description="Polar residues" evidence="6">
    <location>
        <begin position="310"/>
        <end position="320"/>
    </location>
</feature>
<keyword evidence="3" id="KW-0813">Transport</keyword>
<feature type="compositionally biased region" description="Low complexity" evidence="6">
    <location>
        <begin position="49"/>
        <end position="108"/>
    </location>
</feature>
<feature type="compositionally biased region" description="Low complexity" evidence="6">
    <location>
        <begin position="297"/>
        <end position="309"/>
    </location>
</feature>
<feature type="compositionally biased region" description="Low complexity" evidence="6">
    <location>
        <begin position="1360"/>
        <end position="1371"/>
    </location>
</feature>
<proteinExistence type="inferred from homology"/>
<dbReference type="InterPro" id="IPR024298">
    <property type="entry name" value="Sec16_Sec23-bd"/>
</dbReference>
<dbReference type="Pfam" id="PF12931">
    <property type="entry name" value="TPR_Sec16"/>
    <property type="match status" value="1"/>
</dbReference>
<evidence type="ECO:0000256" key="1">
    <source>
        <dbReference type="ARBA" id="ARBA00004240"/>
    </source>
</evidence>
<evidence type="ECO:0000256" key="2">
    <source>
        <dbReference type="ARBA" id="ARBA00005927"/>
    </source>
</evidence>
<name>A0A2A4JWL4_HELVI</name>
<organism evidence="8">
    <name type="scientific">Heliothis virescens</name>
    <name type="common">Tobacco budworm moth</name>
    <dbReference type="NCBI Taxonomy" id="7102"/>
    <lineage>
        <taxon>Eukaryota</taxon>
        <taxon>Metazoa</taxon>
        <taxon>Ecdysozoa</taxon>
        <taxon>Arthropoda</taxon>
        <taxon>Hexapoda</taxon>
        <taxon>Insecta</taxon>
        <taxon>Pterygota</taxon>
        <taxon>Neoptera</taxon>
        <taxon>Endopterygota</taxon>
        <taxon>Lepidoptera</taxon>
        <taxon>Glossata</taxon>
        <taxon>Ditrysia</taxon>
        <taxon>Noctuoidea</taxon>
        <taxon>Noctuidae</taxon>
        <taxon>Heliothinae</taxon>
        <taxon>Heliothis</taxon>
    </lineage>
</organism>
<dbReference type="GO" id="GO:0070971">
    <property type="term" value="C:endoplasmic reticulum exit site"/>
    <property type="evidence" value="ECO:0007669"/>
    <property type="project" value="TreeGrafter"/>
</dbReference>